<keyword evidence="3" id="KW-1185">Reference proteome</keyword>
<evidence type="ECO:0000313" key="3">
    <source>
        <dbReference type="Proteomes" id="UP001321749"/>
    </source>
</evidence>
<dbReference type="AlphaFoldDB" id="A0AAV9HUS4"/>
<sequence>RRKSSAYFYIILVDFAMITSLISGIGLTRAYIPWRSTECGSPRVVNDRHSFICGIHGIVPDAGNTAACQRGFAVQVMILVLIFMMLSQTILIFPLVRLPHFLGAIVFSMVRLVQPRPKLIAIDVKLAVPVNKSQTSNGGEDDSETQNKILATLATHPHYADLLTNLQTAGISFAEHIDLMAERCCGTPDKSQCGVYEGVICDHGCKVTRSDLKPARTLRHTEDCYAVCSTCYLVRASPRPPPLSGMLHPEDLELQHGLPCGHHQEEGPDAAEQTLVVDLCKECAKGSPGEIREMEEKRDRVRLQKTLVRKMCCAKCKKGLDKGKKRYWICGKEDHEYRWAGHEIAERR</sequence>
<evidence type="ECO:0000313" key="2">
    <source>
        <dbReference type="EMBL" id="KAK4464614.1"/>
    </source>
</evidence>
<comment type="caution">
    <text evidence="2">The sequence shown here is derived from an EMBL/GenBank/DDBJ whole genome shotgun (WGS) entry which is preliminary data.</text>
</comment>
<protein>
    <submittedName>
        <fullName evidence="2">Uncharacterized protein</fullName>
    </submittedName>
</protein>
<dbReference type="EMBL" id="MU864946">
    <property type="protein sequence ID" value="KAK4464614.1"/>
    <property type="molecule type" value="Genomic_DNA"/>
</dbReference>
<keyword evidence="1" id="KW-1133">Transmembrane helix</keyword>
<evidence type="ECO:0000256" key="1">
    <source>
        <dbReference type="SAM" id="Phobius"/>
    </source>
</evidence>
<organism evidence="2 3">
    <name type="scientific">Cladorrhinum samala</name>
    <dbReference type="NCBI Taxonomy" id="585594"/>
    <lineage>
        <taxon>Eukaryota</taxon>
        <taxon>Fungi</taxon>
        <taxon>Dikarya</taxon>
        <taxon>Ascomycota</taxon>
        <taxon>Pezizomycotina</taxon>
        <taxon>Sordariomycetes</taxon>
        <taxon>Sordariomycetidae</taxon>
        <taxon>Sordariales</taxon>
        <taxon>Podosporaceae</taxon>
        <taxon>Cladorrhinum</taxon>
    </lineage>
</organism>
<feature type="non-terminal residue" evidence="2">
    <location>
        <position position="1"/>
    </location>
</feature>
<proteinExistence type="predicted"/>
<feature type="transmembrane region" description="Helical" evidence="1">
    <location>
        <begin position="72"/>
        <end position="96"/>
    </location>
</feature>
<keyword evidence="1" id="KW-0812">Transmembrane</keyword>
<reference evidence="2" key="2">
    <citation type="submission" date="2023-06" db="EMBL/GenBank/DDBJ databases">
        <authorList>
            <consortium name="Lawrence Berkeley National Laboratory"/>
            <person name="Mondo S.J."/>
            <person name="Hensen N."/>
            <person name="Bonometti L."/>
            <person name="Westerberg I."/>
            <person name="Brannstrom I.O."/>
            <person name="Guillou S."/>
            <person name="Cros-Aarteil S."/>
            <person name="Calhoun S."/>
            <person name="Haridas S."/>
            <person name="Kuo A."/>
            <person name="Pangilinan J."/>
            <person name="Riley R."/>
            <person name="Labutti K."/>
            <person name="Andreopoulos B."/>
            <person name="Lipzen A."/>
            <person name="Chen C."/>
            <person name="Yanf M."/>
            <person name="Daum C."/>
            <person name="Ng V."/>
            <person name="Clum A."/>
            <person name="Steindorff A."/>
            <person name="Ohm R."/>
            <person name="Martin F."/>
            <person name="Silar P."/>
            <person name="Natvig D."/>
            <person name="Lalanne C."/>
            <person name="Gautier V."/>
            <person name="Ament-Velasquez S.L."/>
            <person name="Kruys A."/>
            <person name="Hutchinson M.I."/>
            <person name="Powell A.J."/>
            <person name="Barry K."/>
            <person name="Miller A.N."/>
            <person name="Grigoriev I.V."/>
            <person name="Debuchy R."/>
            <person name="Gladieux P."/>
            <person name="Thoren M.H."/>
            <person name="Johannesson H."/>
        </authorList>
    </citation>
    <scope>NUCLEOTIDE SEQUENCE</scope>
    <source>
        <strain evidence="2">PSN324</strain>
    </source>
</reference>
<feature type="transmembrane region" description="Helical" evidence="1">
    <location>
        <begin position="7"/>
        <end position="32"/>
    </location>
</feature>
<accession>A0AAV9HUS4</accession>
<dbReference type="Proteomes" id="UP001321749">
    <property type="component" value="Unassembled WGS sequence"/>
</dbReference>
<keyword evidence="1" id="KW-0472">Membrane</keyword>
<gene>
    <name evidence="2" type="ORF">QBC42DRAFT_170826</name>
</gene>
<reference evidence="2" key="1">
    <citation type="journal article" date="2023" name="Mol. Phylogenet. Evol.">
        <title>Genome-scale phylogeny and comparative genomics of the fungal order Sordariales.</title>
        <authorList>
            <person name="Hensen N."/>
            <person name="Bonometti L."/>
            <person name="Westerberg I."/>
            <person name="Brannstrom I.O."/>
            <person name="Guillou S."/>
            <person name="Cros-Aarteil S."/>
            <person name="Calhoun S."/>
            <person name="Haridas S."/>
            <person name="Kuo A."/>
            <person name="Mondo S."/>
            <person name="Pangilinan J."/>
            <person name="Riley R."/>
            <person name="LaButti K."/>
            <person name="Andreopoulos B."/>
            <person name="Lipzen A."/>
            <person name="Chen C."/>
            <person name="Yan M."/>
            <person name="Daum C."/>
            <person name="Ng V."/>
            <person name="Clum A."/>
            <person name="Steindorff A."/>
            <person name="Ohm R.A."/>
            <person name="Martin F."/>
            <person name="Silar P."/>
            <person name="Natvig D.O."/>
            <person name="Lalanne C."/>
            <person name="Gautier V."/>
            <person name="Ament-Velasquez S.L."/>
            <person name="Kruys A."/>
            <person name="Hutchinson M.I."/>
            <person name="Powell A.J."/>
            <person name="Barry K."/>
            <person name="Miller A.N."/>
            <person name="Grigoriev I.V."/>
            <person name="Debuchy R."/>
            <person name="Gladieux P."/>
            <person name="Hiltunen Thoren M."/>
            <person name="Johannesson H."/>
        </authorList>
    </citation>
    <scope>NUCLEOTIDE SEQUENCE</scope>
    <source>
        <strain evidence="2">PSN324</strain>
    </source>
</reference>
<name>A0AAV9HUS4_9PEZI</name>